<dbReference type="Pfam" id="PF00651">
    <property type="entry name" value="BTB"/>
    <property type="match status" value="1"/>
</dbReference>
<evidence type="ECO:0000313" key="2">
    <source>
        <dbReference type="EMBL" id="PMD43727.1"/>
    </source>
</evidence>
<dbReference type="CDD" id="cd18186">
    <property type="entry name" value="BTB_POZ_ZBTB_KLHL-like"/>
    <property type="match status" value="1"/>
</dbReference>
<dbReference type="InterPro" id="IPR011333">
    <property type="entry name" value="SKP1/BTB/POZ_sf"/>
</dbReference>
<protein>
    <recommendedName>
        <fullName evidence="1">BTB domain-containing protein</fullName>
    </recommendedName>
</protein>
<evidence type="ECO:0000313" key="3">
    <source>
        <dbReference type="Proteomes" id="UP000235786"/>
    </source>
</evidence>
<dbReference type="PROSITE" id="PS50097">
    <property type="entry name" value="BTB"/>
    <property type="match status" value="1"/>
</dbReference>
<dbReference type="SUPFAM" id="SSF54695">
    <property type="entry name" value="POZ domain"/>
    <property type="match status" value="1"/>
</dbReference>
<evidence type="ECO:0000259" key="1">
    <source>
        <dbReference type="PROSITE" id="PS50097"/>
    </source>
</evidence>
<sequence>MGRPLFLNATEMVTFHVGKDGADETFTVHKESATFYSPVLKAAFDTGTRTYRLEDVRPNAFRLFIQWLYSGEFTTIHEADLATEDINSEKAVRIIKHCEDRDLDMVQLWLLAEKLKIPRLQNDVMHRFWEHFENQGEKHDGKFWSTKWIPYIYEEGRTAHDSPLRHLAVDFVLYEVYVNWPPEHPKHFPHQMLLELSAQVGLIPVEGDMTGREFTHTRVDRNYMVAEGEPWGEEEIELSNQL</sequence>
<dbReference type="AlphaFoldDB" id="A0A2J6RYZ1"/>
<feature type="domain" description="BTB" evidence="1">
    <location>
        <begin position="11"/>
        <end position="77"/>
    </location>
</feature>
<dbReference type="Gene3D" id="3.30.710.10">
    <property type="entry name" value="Potassium Channel Kv1.1, Chain A"/>
    <property type="match status" value="1"/>
</dbReference>
<name>A0A2J6RYZ1_HYAVF</name>
<proteinExistence type="predicted"/>
<dbReference type="OrthoDB" id="194443at2759"/>
<dbReference type="PANTHER" id="PTHR47843">
    <property type="entry name" value="BTB DOMAIN-CONTAINING PROTEIN-RELATED"/>
    <property type="match status" value="1"/>
</dbReference>
<dbReference type="Proteomes" id="UP000235786">
    <property type="component" value="Unassembled WGS sequence"/>
</dbReference>
<accession>A0A2J6RYZ1</accession>
<reference evidence="2 3" key="1">
    <citation type="submission" date="2016-04" db="EMBL/GenBank/DDBJ databases">
        <title>A degradative enzymes factory behind the ericoid mycorrhizal symbiosis.</title>
        <authorList>
            <consortium name="DOE Joint Genome Institute"/>
            <person name="Martino E."/>
            <person name="Morin E."/>
            <person name="Grelet G."/>
            <person name="Kuo A."/>
            <person name="Kohler A."/>
            <person name="Daghino S."/>
            <person name="Barry K."/>
            <person name="Choi C."/>
            <person name="Cichocki N."/>
            <person name="Clum A."/>
            <person name="Copeland A."/>
            <person name="Hainaut M."/>
            <person name="Haridas S."/>
            <person name="Labutti K."/>
            <person name="Lindquist E."/>
            <person name="Lipzen A."/>
            <person name="Khouja H.-R."/>
            <person name="Murat C."/>
            <person name="Ohm R."/>
            <person name="Olson A."/>
            <person name="Spatafora J."/>
            <person name="Veneault-Fourrey C."/>
            <person name="Henrissat B."/>
            <person name="Grigoriev I."/>
            <person name="Martin F."/>
            <person name="Perotto S."/>
        </authorList>
    </citation>
    <scope>NUCLEOTIDE SEQUENCE [LARGE SCALE GENOMIC DNA]</scope>
    <source>
        <strain evidence="2 3">F</strain>
    </source>
</reference>
<gene>
    <name evidence="2" type="ORF">L207DRAFT_526857</name>
</gene>
<keyword evidence="3" id="KW-1185">Reference proteome</keyword>
<dbReference type="PANTHER" id="PTHR47843:SF2">
    <property type="entry name" value="BTB DOMAIN-CONTAINING PROTEIN"/>
    <property type="match status" value="1"/>
</dbReference>
<dbReference type="EMBL" id="KZ613942">
    <property type="protein sequence ID" value="PMD43727.1"/>
    <property type="molecule type" value="Genomic_DNA"/>
</dbReference>
<organism evidence="2 3">
    <name type="scientific">Hyaloscypha variabilis (strain UAMH 11265 / GT02V1 / F)</name>
    <name type="common">Meliniomyces variabilis</name>
    <dbReference type="NCBI Taxonomy" id="1149755"/>
    <lineage>
        <taxon>Eukaryota</taxon>
        <taxon>Fungi</taxon>
        <taxon>Dikarya</taxon>
        <taxon>Ascomycota</taxon>
        <taxon>Pezizomycotina</taxon>
        <taxon>Leotiomycetes</taxon>
        <taxon>Helotiales</taxon>
        <taxon>Hyaloscyphaceae</taxon>
        <taxon>Hyaloscypha</taxon>
        <taxon>Hyaloscypha variabilis</taxon>
    </lineage>
</organism>
<dbReference type="InterPro" id="IPR000210">
    <property type="entry name" value="BTB/POZ_dom"/>
</dbReference>